<dbReference type="PROSITE" id="PS51898">
    <property type="entry name" value="TYR_RECOMBINASE"/>
    <property type="match status" value="1"/>
</dbReference>
<dbReference type="EMBL" id="CALBWS010000001">
    <property type="protein sequence ID" value="CAH2713182.1"/>
    <property type="molecule type" value="Genomic_DNA"/>
</dbReference>
<evidence type="ECO:0000256" key="1">
    <source>
        <dbReference type="ARBA" id="ARBA00023172"/>
    </source>
</evidence>
<gene>
    <name evidence="3" type="ORF">BACCIP111895_00317</name>
</gene>
<keyword evidence="1" id="KW-0233">DNA recombination</keyword>
<evidence type="ECO:0000313" key="3">
    <source>
        <dbReference type="EMBL" id="CAH2713182.1"/>
    </source>
</evidence>
<name>A0ABN8KIF0_9BACI</name>
<protein>
    <recommendedName>
        <fullName evidence="2">Tyr recombinase domain-containing protein</fullName>
    </recommendedName>
</protein>
<organism evidence="3 4">
    <name type="scientific">Neobacillus rhizosphaerae</name>
    <dbReference type="NCBI Taxonomy" id="2880965"/>
    <lineage>
        <taxon>Bacteria</taxon>
        <taxon>Bacillati</taxon>
        <taxon>Bacillota</taxon>
        <taxon>Bacilli</taxon>
        <taxon>Bacillales</taxon>
        <taxon>Bacillaceae</taxon>
        <taxon>Neobacillus</taxon>
    </lineage>
</organism>
<evidence type="ECO:0000259" key="2">
    <source>
        <dbReference type="PROSITE" id="PS51898"/>
    </source>
</evidence>
<keyword evidence="4" id="KW-1185">Reference proteome</keyword>
<proteinExistence type="predicted"/>
<feature type="domain" description="Tyr recombinase" evidence="2">
    <location>
        <begin position="1"/>
        <end position="77"/>
    </location>
</feature>
<accession>A0ABN8KIF0</accession>
<dbReference type="InterPro" id="IPR002104">
    <property type="entry name" value="Integrase_catalytic"/>
</dbReference>
<dbReference type="SUPFAM" id="SSF56349">
    <property type="entry name" value="DNA breaking-rejoining enzymes"/>
    <property type="match status" value="1"/>
</dbReference>
<dbReference type="Gene3D" id="1.10.443.10">
    <property type="entry name" value="Intergrase catalytic core"/>
    <property type="match status" value="1"/>
</dbReference>
<evidence type="ECO:0000313" key="4">
    <source>
        <dbReference type="Proteomes" id="UP000838308"/>
    </source>
</evidence>
<comment type="caution">
    <text evidence="3">The sequence shown here is derived from an EMBL/GenBank/DDBJ whole genome shotgun (WGS) entry which is preliminary data.</text>
</comment>
<dbReference type="InterPro" id="IPR013762">
    <property type="entry name" value="Integrase-like_cat_sf"/>
</dbReference>
<dbReference type="InterPro" id="IPR011010">
    <property type="entry name" value="DNA_brk_join_enz"/>
</dbReference>
<dbReference type="Pfam" id="PF00589">
    <property type="entry name" value="Phage_integrase"/>
    <property type="match status" value="1"/>
</dbReference>
<sequence length="91" mass="10758">MFLFLYIFRRSYFECLLMMFLFRFHALRHTSATLLINQNVHMKTISSRLGHSNIQTTMDIYGHSLKSADQDAAEKLDFLFKSNTKRQGKSF</sequence>
<dbReference type="Proteomes" id="UP000838308">
    <property type="component" value="Unassembled WGS sequence"/>
</dbReference>
<reference evidence="3" key="1">
    <citation type="submission" date="2022-04" db="EMBL/GenBank/DDBJ databases">
        <authorList>
            <person name="Criscuolo A."/>
        </authorList>
    </citation>
    <scope>NUCLEOTIDE SEQUENCE</scope>
    <source>
        <strain evidence="3">CIP111895</strain>
    </source>
</reference>